<dbReference type="EMBL" id="MZGV01000043">
    <property type="protein sequence ID" value="OPJ59506.1"/>
    <property type="molecule type" value="Genomic_DNA"/>
</dbReference>
<evidence type="ECO:0000313" key="7">
    <source>
        <dbReference type="Proteomes" id="UP000190080"/>
    </source>
</evidence>
<sequence>MGRGKKLLFEKEIDYQQRLIDRREIGYYRTPEFVAAYITKRMLEINPKGTSVLDPCCGKEELLNTFISKKLQIQGFDIIKYKKNYNIDFKTKDFIDYYSELKTENQLPLGYDYYIANPPYNCHEVNYIKDNKRKLMQIFSDVGVHNMYSMFISAIIDCAKKGAVIGIITSDSFLTARFHKKLREKILKQCAIHEITMCPKDLFAQQGADVRTSIILLQKGLEYQKKVRINNRQLSISEFKSVLNLNIESYNCYDLEAIILKNLEDNYEFILECPDEIKTIFNNVRLGDRYACVSGISTGNDKKYLSSKKEDPYTVPFYKNPAKNRFLANNFIYIHKDFLKLSDQIDNFIVRNKEMIFKPGITCSSMGVEFTAARLPEKCAFGVNANIICDDEEAWWLMAYLNSSLVTYMVRGVLIRSNMITSGYVSRIPLICFSSQDKYELTKLSKRAYSAVQAGKGYGNELNSINRIVYNAAHIAKDTEDMIELFNKSLIKNT</sequence>
<dbReference type="GO" id="GO:0003677">
    <property type="term" value="F:DNA binding"/>
    <property type="evidence" value="ECO:0007669"/>
    <property type="project" value="InterPro"/>
</dbReference>
<keyword evidence="7" id="KW-1185">Reference proteome</keyword>
<reference evidence="6 7" key="1">
    <citation type="submission" date="2017-03" db="EMBL/GenBank/DDBJ databases">
        <title>Genome sequence of Clostridium oryzae DSM 28571.</title>
        <authorList>
            <person name="Poehlein A."/>
            <person name="Daniel R."/>
        </authorList>
    </citation>
    <scope>NUCLEOTIDE SEQUENCE [LARGE SCALE GENOMIC DNA]</scope>
    <source>
        <strain evidence="6 7">DSM 28571</strain>
    </source>
</reference>
<dbReference type="GO" id="GO:0008170">
    <property type="term" value="F:N-methyltransferase activity"/>
    <property type="evidence" value="ECO:0007669"/>
    <property type="project" value="InterPro"/>
</dbReference>
<dbReference type="InterPro" id="IPR003356">
    <property type="entry name" value="DNA_methylase_A-5"/>
</dbReference>
<protein>
    <recommendedName>
        <fullName evidence="1">site-specific DNA-methyltransferase (adenine-specific)</fullName>
        <ecNumber evidence="1">2.1.1.72</ecNumber>
    </recommendedName>
</protein>
<dbReference type="SUPFAM" id="SSF53335">
    <property type="entry name" value="S-adenosyl-L-methionine-dependent methyltransferases"/>
    <property type="match status" value="1"/>
</dbReference>
<evidence type="ECO:0000256" key="1">
    <source>
        <dbReference type="ARBA" id="ARBA00011900"/>
    </source>
</evidence>
<dbReference type="PANTHER" id="PTHR33841:SF1">
    <property type="entry name" value="DNA METHYLTRANSFERASE A"/>
    <property type="match status" value="1"/>
</dbReference>
<keyword evidence="3" id="KW-0808">Transferase</keyword>
<organism evidence="6 7">
    <name type="scientific">Clostridium oryzae</name>
    <dbReference type="NCBI Taxonomy" id="1450648"/>
    <lineage>
        <taxon>Bacteria</taxon>
        <taxon>Bacillati</taxon>
        <taxon>Bacillota</taxon>
        <taxon>Clostridia</taxon>
        <taxon>Eubacteriales</taxon>
        <taxon>Clostridiaceae</taxon>
        <taxon>Clostridium</taxon>
    </lineage>
</organism>
<dbReference type="STRING" id="1450648.CLORY_32540"/>
<evidence type="ECO:0000313" key="6">
    <source>
        <dbReference type="EMBL" id="OPJ59506.1"/>
    </source>
</evidence>
<feature type="domain" description="DNA methylase adenine-specific" evidence="5">
    <location>
        <begin position="24"/>
        <end position="232"/>
    </location>
</feature>
<comment type="caution">
    <text evidence="6">The sequence shown here is derived from an EMBL/GenBank/DDBJ whole genome shotgun (WGS) entry which is preliminary data.</text>
</comment>
<accession>A0A1V4IHU8</accession>
<dbReference type="GO" id="GO:0009007">
    <property type="term" value="F:site-specific DNA-methyltransferase (adenine-specific) activity"/>
    <property type="evidence" value="ECO:0007669"/>
    <property type="project" value="UniProtKB-EC"/>
</dbReference>
<dbReference type="Gene3D" id="3.40.50.150">
    <property type="entry name" value="Vaccinia Virus protein VP39"/>
    <property type="match status" value="1"/>
</dbReference>
<evidence type="ECO:0000256" key="4">
    <source>
        <dbReference type="ARBA" id="ARBA00047942"/>
    </source>
</evidence>
<evidence type="ECO:0000256" key="3">
    <source>
        <dbReference type="ARBA" id="ARBA00022679"/>
    </source>
</evidence>
<dbReference type="AlphaFoldDB" id="A0A1V4IHU8"/>
<comment type="catalytic activity">
    <reaction evidence="4">
        <text>a 2'-deoxyadenosine in DNA + S-adenosyl-L-methionine = an N(6)-methyl-2'-deoxyadenosine in DNA + S-adenosyl-L-homocysteine + H(+)</text>
        <dbReference type="Rhea" id="RHEA:15197"/>
        <dbReference type="Rhea" id="RHEA-COMP:12418"/>
        <dbReference type="Rhea" id="RHEA-COMP:12419"/>
        <dbReference type="ChEBI" id="CHEBI:15378"/>
        <dbReference type="ChEBI" id="CHEBI:57856"/>
        <dbReference type="ChEBI" id="CHEBI:59789"/>
        <dbReference type="ChEBI" id="CHEBI:90615"/>
        <dbReference type="ChEBI" id="CHEBI:90616"/>
        <dbReference type="EC" id="2.1.1.72"/>
    </reaction>
</comment>
<dbReference type="OrthoDB" id="9815272at2"/>
<proteinExistence type="predicted"/>
<gene>
    <name evidence="6" type="ORF">CLORY_32540</name>
</gene>
<name>A0A1V4IHU8_9CLOT</name>
<dbReference type="PRINTS" id="PR00507">
    <property type="entry name" value="N12N6MTFRASE"/>
</dbReference>
<dbReference type="InterPro" id="IPR029063">
    <property type="entry name" value="SAM-dependent_MTases_sf"/>
</dbReference>
<dbReference type="GO" id="GO:0032259">
    <property type="term" value="P:methylation"/>
    <property type="evidence" value="ECO:0007669"/>
    <property type="project" value="UniProtKB-KW"/>
</dbReference>
<evidence type="ECO:0000256" key="2">
    <source>
        <dbReference type="ARBA" id="ARBA00022603"/>
    </source>
</evidence>
<evidence type="ECO:0000259" key="5">
    <source>
        <dbReference type="Pfam" id="PF02384"/>
    </source>
</evidence>
<dbReference type="Pfam" id="PF02384">
    <property type="entry name" value="N6_Mtase"/>
    <property type="match status" value="1"/>
</dbReference>
<keyword evidence="2 6" id="KW-0489">Methyltransferase</keyword>
<dbReference type="EC" id="2.1.1.72" evidence="1"/>
<dbReference type="REBASE" id="204568">
    <property type="entry name" value="M.Cor28571ORF32540P"/>
</dbReference>
<dbReference type="InterPro" id="IPR050953">
    <property type="entry name" value="N4_N6_ade-DNA_methylase"/>
</dbReference>
<dbReference type="RefSeq" id="WP_079426415.1">
    <property type="nucleotide sequence ID" value="NZ_MZGV01000043.1"/>
</dbReference>
<dbReference type="PANTHER" id="PTHR33841">
    <property type="entry name" value="DNA METHYLTRANSFERASE YEEA-RELATED"/>
    <property type="match status" value="1"/>
</dbReference>
<dbReference type="Proteomes" id="UP000190080">
    <property type="component" value="Unassembled WGS sequence"/>
</dbReference>